<evidence type="ECO:0000313" key="5">
    <source>
        <dbReference type="Proteomes" id="UP000195667"/>
    </source>
</evidence>
<dbReference type="Pfam" id="PF07603">
    <property type="entry name" value="Lcl_C"/>
    <property type="match status" value="1"/>
</dbReference>
<dbReference type="InterPro" id="IPR052846">
    <property type="entry name" value="ECM-enzyme_regulator"/>
</dbReference>
<dbReference type="OrthoDB" id="9815730at2"/>
<feature type="signal peptide" evidence="1">
    <location>
        <begin position="1"/>
        <end position="28"/>
    </location>
</feature>
<dbReference type="InterPro" id="IPR011460">
    <property type="entry name" value="Lcl_C"/>
</dbReference>
<dbReference type="Pfam" id="PF18998">
    <property type="entry name" value="Flg_new_2"/>
    <property type="match status" value="3"/>
</dbReference>
<dbReference type="InterPro" id="IPR044060">
    <property type="entry name" value="Bacterial_rp_domain"/>
</dbReference>
<dbReference type="Proteomes" id="UP000195667">
    <property type="component" value="Unassembled WGS sequence"/>
</dbReference>
<evidence type="ECO:0000259" key="2">
    <source>
        <dbReference type="Pfam" id="PF07603"/>
    </source>
</evidence>
<organism evidence="4 5">
    <name type="scientific">Crenothrix polyspora</name>
    <dbReference type="NCBI Taxonomy" id="360316"/>
    <lineage>
        <taxon>Bacteria</taxon>
        <taxon>Pseudomonadati</taxon>
        <taxon>Pseudomonadota</taxon>
        <taxon>Gammaproteobacteria</taxon>
        <taxon>Methylococcales</taxon>
        <taxon>Crenotrichaceae</taxon>
        <taxon>Crenothrix</taxon>
    </lineage>
</organism>
<dbReference type="PANTHER" id="PTHR31797:SF6">
    <property type="entry name" value="CHITIN-BINDING TYPE-2 DOMAIN-CONTAINING PROTEIN"/>
    <property type="match status" value="1"/>
</dbReference>
<evidence type="ECO:0000256" key="1">
    <source>
        <dbReference type="SAM" id="SignalP"/>
    </source>
</evidence>
<feature type="domain" description="Lcl C-terminal" evidence="2">
    <location>
        <begin position="647"/>
        <end position="792"/>
    </location>
</feature>
<name>A0A1R4H9F5_9GAMM</name>
<dbReference type="EMBL" id="FUKI01000108">
    <property type="protein sequence ID" value="SJM92816.1"/>
    <property type="molecule type" value="Genomic_DNA"/>
</dbReference>
<feature type="chain" id="PRO_5013294832" description="Bacterial repeat domain-containing protein" evidence="1">
    <location>
        <begin position="29"/>
        <end position="794"/>
    </location>
</feature>
<gene>
    <name evidence="4" type="ORF">CRENPOLYSF1_330078</name>
</gene>
<feature type="domain" description="Bacterial repeat" evidence="3">
    <location>
        <begin position="405"/>
        <end position="459"/>
    </location>
</feature>
<dbReference type="InterPro" id="IPR001673">
    <property type="entry name" value="S_mold_repeat"/>
</dbReference>
<keyword evidence="5" id="KW-1185">Reference proteome</keyword>
<feature type="domain" description="Bacterial repeat" evidence="3">
    <location>
        <begin position="491"/>
        <end position="546"/>
    </location>
</feature>
<reference evidence="5" key="1">
    <citation type="submission" date="2017-02" db="EMBL/GenBank/DDBJ databases">
        <authorList>
            <person name="Daims H."/>
        </authorList>
    </citation>
    <scope>NUCLEOTIDE SEQUENCE [LARGE SCALE GENOMIC DNA]</scope>
</reference>
<dbReference type="RefSeq" id="WP_140396829.1">
    <property type="nucleotide sequence ID" value="NZ_FUKI01000108.1"/>
</dbReference>
<dbReference type="PANTHER" id="PTHR31797">
    <property type="entry name" value="EXTRACELLULAR MATRIX PROTEIN A-RELATED"/>
    <property type="match status" value="1"/>
</dbReference>
<feature type="domain" description="Bacterial repeat" evidence="3">
    <location>
        <begin position="550"/>
        <end position="625"/>
    </location>
</feature>
<protein>
    <recommendedName>
        <fullName evidence="6">Bacterial repeat domain-containing protein</fullName>
    </recommendedName>
</protein>
<dbReference type="AlphaFoldDB" id="A0A1R4H9F5"/>
<evidence type="ECO:0000259" key="3">
    <source>
        <dbReference type="Pfam" id="PF18998"/>
    </source>
</evidence>
<dbReference type="Pfam" id="PF00526">
    <property type="entry name" value="Dicty_CTDC"/>
    <property type="match status" value="7"/>
</dbReference>
<evidence type="ECO:0008006" key="6">
    <source>
        <dbReference type="Google" id="ProtNLM"/>
    </source>
</evidence>
<evidence type="ECO:0000313" key="4">
    <source>
        <dbReference type="EMBL" id="SJM92816.1"/>
    </source>
</evidence>
<keyword evidence="1" id="KW-0732">Signal</keyword>
<accession>A0A1R4H9F5</accession>
<proteinExistence type="predicted"/>
<sequence>MTYKINHIFCWIVLTIVIAIFLPKTVLAAVPDCTTLVCDDSNSCTTDSCDRVLGCVYTPVETGASCDDSNACTQSDVCSSGVCTGSTVTCSDDGNVCTTASCDPTLGCIQNNNTAACDDGNGCTVGDVCSGSLCQAGAHKSCNDNNTCTTDQCNPATGSCAYVNNTVSCSDGNDCTVSDVCTNGVCKPTSTLNCEDNNPCTAESCDPVAGCVHTPVATGTSCDDSNVCTQNDVCSSGVCTGSTVTCSDDGNVCTTASCDPTLGCIQNNNTAACDDANGCTLGDVCSGSRCQAGAPKSCNDNNTCTTDQCNPATGSCAYVNNTVSCTDNNNCTTGDVCSNGVCKPGTTLSCDDNNPCTAESCDAISGCVHTPVVGACSGLVLTVSKSGSGTGKIISNPAGLNCGATCSFDFAAGTFVTLTATADANSIFSGWSDPACVGTAPCTITIAQAKSVTATFTAITPPGTVTVSKNGTGVGTVSSIPAGINCGATCSANFVGIRIPAVIILRASPDANSVFVGWGGACSGSSTLCRVSKSTANSVSATFTAKPKLTVTKTGNGTGTVTSSSGGINCGPVCEASFNSGQSVTLTARSSIGSTFAGWSGACSGTGSCTVTVNQNMQVSASFQTTRFFKISGAGIQLPATAGSWNCVKDNNTGLVWEVKTNSNNLHSQNWSYSWYDPNNNTNGGNSGTQNRENRCGTGNTCNTDAYAKAVNRIGWCGAKNWRLPTREELAGIVDTSKRPTIDPLYFPNTVQDVFWTSTTDAQDSRNAWYVYFANGGSNRSIKSEVYRVRLVHQ</sequence>